<feature type="domain" description="UspA" evidence="2">
    <location>
        <begin position="166"/>
        <end position="297"/>
    </location>
</feature>
<dbReference type="PRINTS" id="PR01438">
    <property type="entry name" value="UNVRSLSTRESS"/>
</dbReference>
<comment type="similarity">
    <text evidence="1">Belongs to the universal stress protein A family.</text>
</comment>
<accession>A0A918AWI4</accession>
<reference evidence="3" key="2">
    <citation type="submission" date="2020-09" db="EMBL/GenBank/DDBJ databases">
        <authorList>
            <person name="Sun Q."/>
            <person name="Ohkuma M."/>
        </authorList>
    </citation>
    <scope>NUCLEOTIDE SEQUENCE</scope>
    <source>
        <strain evidence="3">JCM 4335</strain>
    </source>
</reference>
<evidence type="ECO:0000313" key="4">
    <source>
        <dbReference type="Proteomes" id="UP000654123"/>
    </source>
</evidence>
<dbReference type="AlphaFoldDB" id="A0A918AWI4"/>
<protein>
    <submittedName>
        <fullName evidence="3">Universal stress protein</fullName>
    </submittedName>
</protein>
<evidence type="ECO:0000313" key="3">
    <source>
        <dbReference type="EMBL" id="GGP94257.1"/>
    </source>
</evidence>
<dbReference type="InterPro" id="IPR006016">
    <property type="entry name" value="UspA"/>
</dbReference>
<proteinExistence type="inferred from homology"/>
<dbReference type="PANTHER" id="PTHR46268:SF6">
    <property type="entry name" value="UNIVERSAL STRESS PROTEIN UP12"/>
    <property type="match status" value="1"/>
</dbReference>
<comment type="caution">
    <text evidence="3">The sequence shown here is derived from an EMBL/GenBank/DDBJ whole genome shotgun (WGS) entry which is preliminary data.</text>
</comment>
<feature type="domain" description="UspA" evidence="2">
    <location>
        <begin position="6"/>
        <end position="141"/>
    </location>
</feature>
<dbReference type="EMBL" id="BMSV01000002">
    <property type="protein sequence ID" value="GGP94257.1"/>
    <property type="molecule type" value="Genomic_DNA"/>
</dbReference>
<dbReference type="Pfam" id="PF00582">
    <property type="entry name" value="Usp"/>
    <property type="match status" value="2"/>
</dbReference>
<evidence type="ECO:0000259" key="2">
    <source>
        <dbReference type="Pfam" id="PF00582"/>
    </source>
</evidence>
<evidence type="ECO:0000256" key="1">
    <source>
        <dbReference type="ARBA" id="ARBA00008791"/>
    </source>
</evidence>
<dbReference type="Gene3D" id="3.40.50.620">
    <property type="entry name" value="HUPs"/>
    <property type="match status" value="2"/>
</dbReference>
<dbReference type="SUPFAM" id="SSF52402">
    <property type="entry name" value="Adenine nucleotide alpha hydrolases-like"/>
    <property type="match status" value="2"/>
</dbReference>
<reference evidence="3" key="1">
    <citation type="journal article" date="2014" name="Int. J. Syst. Evol. Microbiol.">
        <title>Complete genome sequence of Corynebacterium casei LMG S-19264T (=DSM 44701T), isolated from a smear-ripened cheese.</title>
        <authorList>
            <consortium name="US DOE Joint Genome Institute (JGI-PGF)"/>
            <person name="Walter F."/>
            <person name="Albersmeier A."/>
            <person name="Kalinowski J."/>
            <person name="Ruckert C."/>
        </authorList>
    </citation>
    <scope>NUCLEOTIDE SEQUENCE</scope>
    <source>
        <strain evidence="3">JCM 4335</strain>
    </source>
</reference>
<dbReference type="PANTHER" id="PTHR46268">
    <property type="entry name" value="STRESS RESPONSE PROTEIN NHAX"/>
    <property type="match status" value="1"/>
</dbReference>
<gene>
    <name evidence="3" type="ORF">GCM10010249_10020</name>
</gene>
<dbReference type="InterPro" id="IPR006015">
    <property type="entry name" value="Universal_stress_UspA"/>
</dbReference>
<sequence length="299" mass="30981">MAQVPMTRAITAGVDGSPESLAAAVWAAREAALRGLPLRLVHAWLGQPLDVPPDQDRQAEARRAQGVLDEAETEVRRLHPDVPVTSRLVADTPVPALLEAGGTAEMLVLGSRGRGALLGFLLGSYGQQVIATSACPVVAVRARRDDGAGPPAGAEAGEVVVGQQGGREESAAVLGFAFGEAAARGVGVRAVRAWSLPSLYAYSPGSLALADEAGGLEPFERKVLSDALAPWRERYPQVPVIEHVELGSGGQVLLSVASDAGLMVVGRRERQGPLGPRIGSVAHAVLHHAPSPVAVVPHE</sequence>
<organism evidence="3 4">
    <name type="scientific">Streptomyces roseolilacinus</name>
    <dbReference type="NCBI Taxonomy" id="66904"/>
    <lineage>
        <taxon>Bacteria</taxon>
        <taxon>Bacillati</taxon>
        <taxon>Actinomycetota</taxon>
        <taxon>Actinomycetes</taxon>
        <taxon>Kitasatosporales</taxon>
        <taxon>Streptomycetaceae</taxon>
        <taxon>Streptomyces</taxon>
    </lineage>
</organism>
<dbReference type="InterPro" id="IPR014729">
    <property type="entry name" value="Rossmann-like_a/b/a_fold"/>
</dbReference>
<dbReference type="Proteomes" id="UP000654123">
    <property type="component" value="Unassembled WGS sequence"/>
</dbReference>
<name>A0A918AWI4_9ACTN</name>
<keyword evidence="4" id="KW-1185">Reference proteome</keyword>